<evidence type="ECO:0000259" key="1">
    <source>
        <dbReference type="SMART" id="SM00644"/>
    </source>
</evidence>
<evidence type="ECO:0000313" key="2">
    <source>
        <dbReference type="EMBL" id="GAA0403570.1"/>
    </source>
</evidence>
<evidence type="ECO:0000313" key="3">
    <source>
        <dbReference type="Proteomes" id="UP001500879"/>
    </source>
</evidence>
<dbReference type="CDD" id="cd06583">
    <property type="entry name" value="PGRP"/>
    <property type="match status" value="1"/>
</dbReference>
<dbReference type="Gene3D" id="3.40.80.10">
    <property type="entry name" value="Peptidoglycan recognition protein-like"/>
    <property type="match status" value="1"/>
</dbReference>
<dbReference type="EMBL" id="BAAABX010000026">
    <property type="protein sequence ID" value="GAA0403570.1"/>
    <property type="molecule type" value="Genomic_DNA"/>
</dbReference>
<dbReference type="Proteomes" id="UP001500879">
    <property type="component" value="Unassembled WGS sequence"/>
</dbReference>
<reference evidence="3" key="1">
    <citation type="journal article" date="2019" name="Int. J. Syst. Evol. Microbiol.">
        <title>The Global Catalogue of Microorganisms (GCM) 10K type strain sequencing project: providing services to taxonomists for standard genome sequencing and annotation.</title>
        <authorList>
            <consortium name="The Broad Institute Genomics Platform"/>
            <consortium name="The Broad Institute Genome Sequencing Center for Infectious Disease"/>
            <person name="Wu L."/>
            <person name="Ma J."/>
        </authorList>
    </citation>
    <scope>NUCLEOTIDE SEQUENCE [LARGE SCALE GENOMIC DNA]</scope>
    <source>
        <strain evidence="3">JCM 4788</strain>
    </source>
</reference>
<accession>A0ABP3IHU4</accession>
<keyword evidence="3" id="KW-1185">Reference proteome</keyword>
<dbReference type="SUPFAM" id="SSF55846">
    <property type="entry name" value="N-acetylmuramoyl-L-alanine amidase-like"/>
    <property type="match status" value="1"/>
</dbReference>
<dbReference type="InterPro" id="IPR002502">
    <property type="entry name" value="Amidase_domain"/>
</dbReference>
<comment type="caution">
    <text evidence="2">The sequence shown here is derived from an EMBL/GenBank/DDBJ whole genome shotgun (WGS) entry which is preliminary data.</text>
</comment>
<name>A0ABP3IHU4_9ACTN</name>
<organism evidence="2 3">
    <name type="scientific">Streptomyces luteireticuli</name>
    <dbReference type="NCBI Taxonomy" id="173858"/>
    <lineage>
        <taxon>Bacteria</taxon>
        <taxon>Bacillati</taxon>
        <taxon>Actinomycetota</taxon>
        <taxon>Actinomycetes</taxon>
        <taxon>Kitasatosporales</taxon>
        <taxon>Streptomycetaceae</taxon>
        <taxon>Streptomyces</taxon>
    </lineage>
</organism>
<dbReference type="SMART" id="SM00644">
    <property type="entry name" value="Ami_2"/>
    <property type="match status" value="1"/>
</dbReference>
<dbReference type="Pfam" id="PF01510">
    <property type="entry name" value="Amidase_2"/>
    <property type="match status" value="1"/>
</dbReference>
<dbReference type="InterPro" id="IPR036505">
    <property type="entry name" value="Amidase/PGRP_sf"/>
</dbReference>
<protein>
    <submittedName>
        <fullName evidence="2">N-acetylmuramoyl-L-alanine amidase</fullName>
    </submittedName>
</protein>
<feature type="domain" description="N-acetylmuramoyl-L-alanine amidase" evidence="1">
    <location>
        <begin position="27"/>
        <end position="180"/>
    </location>
</feature>
<dbReference type="RefSeq" id="WP_344023374.1">
    <property type="nucleotide sequence ID" value="NZ_BAAABX010000026.1"/>
</dbReference>
<sequence>MAAPMSADAFLAALRAEDSTVVEVPGWRTHSRAGHGPWGPVHGVVIHHTATSGTDTTVKLCWNGTPVLPGPLCHAVVAKDARVHLVGSGRANHAGGGDGDVLRAVIAEKRLPPVRKSDTDGNAHFYGFECVNLGDGHDPWPEAQLAAVERAAAAVCRHHGWSERSVIGHHEWRPGKVDPRGFAMDELRERIRARLK</sequence>
<gene>
    <name evidence="2" type="ORF">GCM10010357_25740</name>
</gene>
<proteinExistence type="predicted"/>